<comment type="similarity">
    <text evidence="2">Belongs to the universal ribosomal protein uS10 family.</text>
</comment>
<dbReference type="InterPro" id="IPR027486">
    <property type="entry name" value="Ribosomal_uS10_dom"/>
</dbReference>
<dbReference type="Pfam" id="PF00338">
    <property type="entry name" value="Ribosomal_S10"/>
    <property type="match status" value="1"/>
</dbReference>
<keyword evidence="4" id="KW-0496">Mitochondrion</keyword>
<evidence type="ECO:0000256" key="3">
    <source>
        <dbReference type="ARBA" id="ARBA00022980"/>
    </source>
</evidence>
<dbReference type="SMART" id="SM01403">
    <property type="entry name" value="Ribosomal_S10"/>
    <property type="match status" value="1"/>
</dbReference>
<evidence type="ECO:0000256" key="7">
    <source>
        <dbReference type="ARBA" id="ARBA00035544"/>
    </source>
</evidence>
<dbReference type="InterPro" id="IPR036838">
    <property type="entry name" value="Ribosomal_uS10_dom_sf"/>
</dbReference>
<organism evidence="9">
    <name type="scientific">Cacopsylla melanoneura</name>
    <dbReference type="NCBI Taxonomy" id="428564"/>
    <lineage>
        <taxon>Eukaryota</taxon>
        <taxon>Metazoa</taxon>
        <taxon>Ecdysozoa</taxon>
        <taxon>Arthropoda</taxon>
        <taxon>Hexapoda</taxon>
        <taxon>Insecta</taxon>
        <taxon>Pterygota</taxon>
        <taxon>Neoptera</taxon>
        <taxon>Paraneoptera</taxon>
        <taxon>Hemiptera</taxon>
        <taxon>Sternorrhyncha</taxon>
        <taxon>Psylloidea</taxon>
        <taxon>Psyllidae</taxon>
        <taxon>Psyllinae</taxon>
        <taxon>Cacopsylla</taxon>
    </lineage>
</organism>
<evidence type="ECO:0000256" key="5">
    <source>
        <dbReference type="ARBA" id="ARBA00023274"/>
    </source>
</evidence>
<dbReference type="SUPFAM" id="SSF54999">
    <property type="entry name" value="Ribosomal protein S10"/>
    <property type="match status" value="1"/>
</dbReference>
<dbReference type="PANTHER" id="PTHR13334">
    <property type="entry name" value="MITOCHONDRIAL 28S RIBOSOMAL PROTEIN S10"/>
    <property type="match status" value="1"/>
</dbReference>
<evidence type="ECO:0000256" key="4">
    <source>
        <dbReference type="ARBA" id="ARBA00023128"/>
    </source>
</evidence>
<dbReference type="Gene3D" id="3.30.70.600">
    <property type="entry name" value="Ribosomal protein S10 domain"/>
    <property type="match status" value="1"/>
</dbReference>
<dbReference type="InterPro" id="IPR040055">
    <property type="entry name" value="Ribosomal_uS10m"/>
</dbReference>
<dbReference type="EMBL" id="HBUF01582666">
    <property type="protein sequence ID" value="CAG6770718.1"/>
    <property type="molecule type" value="Transcribed_RNA"/>
</dbReference>
<dbReference type="EMBL" id="HBUF01351558">
    <property type="protein sequence ID" value="CAG6714204.1"/>
    <property type="molecule type" value="Transcribed_RNA"/>
</dbReference>
<keyword evidence="5" id="KW-0687">Ribonucleoprotein</keyword>
<evidence type="ECO:0000256" key="1">
    <source>
        <dbReference type="ARBA" id="ARBA00004173"/>
    </source>
</evidence>
<dbReference type="GO" id="GO:0005763">
    <property type="term" value="C:mitochondrial small ribosomal subunit"/>
    <property type="evidence" value="ECO:0007669"/>
    <property type="project" value="InterPro"/>
</dbReference>
<evidence type="ECO:0000256" key="6">
    <source>
        <dbReference type="ARBA" id="ARBA00035261"/>
    </source>
</evidence>
<dbReference type="PANTHER" id="PTHR13334:SF4">
    <property type="entry name" value="SMALL RIBOSOMAL SUBUNIT PROTEIN US10M"/>
    <property type="match status" value="1"/>
</dbReference>
<feature type="domain" description="Small ribosomal subunit protein uS10" evidence="8">
    <location>
        <begin position="27"/>
        <end position="125"/>
    </location>
</feature>
<sequence>MFNTRQSSFVSTQEKEPVPDKLYSRISCELRANDPAVMTSFNTFALTAAKHLGIEIGECYAEKKPHHERYTVLRSVHVVKRCRVQYEVRTYFRWMNFHKLTGSTADTFLEYIERNLPEGVALKVTKYELQRLPSHLVPPSVAVESGASETSAEVYST</sequence>
<evidence type="ECO:0000259" key="8">
    <source>
        <dbReference type="SMART" id="SM01403"/>
    </source>
</evidence>
<dbReference type="AlphaFoldDB" id="A0A8D8UYN6"/>
<name>A0A8D8UYN6_9HEMI</name>
<evidence type="ECO:0000313" key="9">
    <source>
        <dbReference type="EMBL" id="CAG6714204.1"/>
    </source>
</evidence>
<accession>A0A8D8UYN6</accession>
<proteinExistence type="inferred from homology"/>
<evidence type="ECO:0000256" key="2">
    <source>
        <dbReference type="ARBA" id="ARBA00007102"/>
    </source>
</evidence>
<reference evidence="9" key="1">
    <citation type="submission" date="2021-05" db="EMBL/GenBank/DDBJ databases">
        <authorList>
            <person name="Alioto T."/>
            <person name="Alioto T."/>
            <person name="Gomez Garrido J."/>
        </authorList>
    </citation>
    <scope>NUCLEOTIDE SEQUENCE</scope>
</reference>
<comment type="subcellular location">
    <subcellularLocation>
        <location evidence="1">Mitochondrion</location>
    </subcellularLocation>
</comment>
<keyword evidence="3 9" id="KW-0689">Ribosomal protein</keyword>
<protein>
    <recommendedName>
        <fullName evidence="6">Small ribosomal subunit protein uS10m</fullName>
    </recommendedName>
    <alternativeName>
        <fullName evidence="7">28S ribosomal protein S10, mitochondrial</fullName>
    </alternativeName>
</protein>